<dbReference type="Pfam" id="PF16657">
    <property type="entry name" value="Malt_amylase_C"/>
    <property type="match status" value="1"/>
</dbReference>
<dbReference type="Gene3D" id="3.20.20.80">
    <property type="entry name" value="Glycosidases"/>
    <property type="match status" value="1"/>
</dbReference>
<proteinExistence type="predicted"/>
<dbReference type="AlphaFoldDB" id="A0A1W1VI88"/>
<reference evidence="2 3" key="1">
    <citation type="submission" date="2017-04" db="EMBL/GenBank/DDBJ databases">
        <authorList>
            <person name="Afonso C.L."/>
            <person name="Miller P.J."/>
            <person name="Scott M.A."/>
            <person name="Spackman E."/>
            <person name="Goraichik I."/>
            <person name="Dimitrov K.M."/>
            <person name="Suarez D.L."/>
            <person name="Swayne D.E."/>
        </authorList>
    </citation>
    <scope>NUCLEOTIDE SEQUENCE [LARGE SCALE GENOMIC DNA]</scope>
    <source>
        <strain evidence="2 3">DSM 11622</strain>
    </source>
</reference>
<dbReference type="Proteomes" id="UP000192266">
    <property type="component" value="Unassembled WGS sequence"/>
</dbReference>
<dbReference type="EMBL" id="FWWW01000061">
    <property type="protein sequence ID" value="SMB92940.1"/>
    <property type="molecule type" value="Genomic_DNA"/>
</dbReference>
<organism evidence="2 3">
    <name type="scientific">Hymenobacter roseosalivarius DSM 11622</name>
    <dbReference type="NCBI Taxonomy" id="645990"/>
    <lineage>
        <taxon>Bacteria</taxon>
        <taxon>Pseudomonadati</taxon>
        <taxon>Bacteroidota</taxon>
        <taxon>Cytophagia</taxon>
        <taxon>Cytophagales</taxon>
        <taxon>Hymenobacteraceae</taxon>
        <taxon>Hymenobacter</taxon>
    </lineage>
</organism>
<gene>
    <name evidence="2" type="ORF">SAMN00120144_3325</name>
</gene>
<dbReference type="InterPro" id="IPR017853">
    <property type="entry name" value="GH"/>
</dbReference>
<protein>
    <recommendedName>
        <fullName evidence="1">Maltogenic amylase-like C-terminal domain-containing protein</fullName>
    </recommendedName>
</protein>
<dbReference type="SUPFAM" id="SSF51445">
    <property type="entry name" value="(Trans)glycosidases"/>
    <property type="match status" value="1"/>
</dbReference>
<dbReference type="STRING" id="645990.SAMN00120144_3325"/>
<dbReference type="PANTHER" id="PTHR47786:SF2">
    <property type="entry name" value="GLYCOSYL HYDROLASE FAMILY 13 CATALYTIC DOMAIN-CONTAINING PROTEIN"/>
    <property type="match status" value="1"/>
</dbReference>
<dbReference type="InterPro" id="IPR032091">
    <property type="entry name" value="Malt_amylase-like_C"/>
</dbReference>
<dbReference type="InterPro" id="IPR013780">
    <property type="entry name" value="Glyco_hydro_b"/>
</dbReference>
<feature type="domain" description="Maltogenic amylase-like C-terminal" evidence="1">
    <location>
        <begin position="170"/>
        <end position="233"/>
    </location>
</feature>
<dbReference type="RefSeq" id="WP_084444818.1">
    <property type="nucleotide sequence ID" value="NZ_FWWW01000061.1"/>
</dbReference>
<dbReference type="OrthoDB" id="9805159at2"/>
<evidence type="ECO:0000313" key="2">
    <source>
        <dbReference type="EMBL" id="SMB92940.1"/>
    </source>
</evidence>
<evidence type="ECO:0000259" key="1">
    <source>
        <dbReference type="Pfam" id="PF16657"/>
    </source>
</evidence>
<keyword evidence="3" id="KW-1185">Reference proteome</keyword>
<accession>A0A1W1VI88</accession>
<sequence>MGSLRSISTHKLLLIAEGSDKTYYFQAGFQLRYGFDFLATMKDRIFAKRESVKLLDNLNEANYANAPAGARMLRYTSNHDINSSEGTPLELFNGQQGSTAAFVVAAYMKGTPMIYNGQEVGFPVRLPFMGTRRTIDWSLNPAVTKEYRSILRFRNSSDAVRNGALTSYSSDDVCAFTKTLDTQKVLVLVNLRNATTSYQVPAALVNSAWLNALNQQPLALNTQLTLQPYQYLILRR</sequence>
<name>A0A1W1VI88_9BACT</name>
<dbReference type="Gene3D" id="2.60.40.1180">
    <property type="entry name" value="Golgi alpha-mannosidase II"/>
    <property type="match status" value="1"/>
</dbReference>
<evidence type="ECO:0000313" key="3">
    <source>
        <dbReference type="Proteomes" id="UP000192266"/>
    </source>
</evidence>
<dbReference type="PANTHER" id="PTHR47786">
    <property type="entry name" value="ALPHA-1,4-GLUCAN:MALTOSE-1-PHOSPHATE MALTOSYLTRANSFERASE"/>
    <property type="match status" value="1"/>
</dbReference>